<organism evidence="1 2">
    <name type="scientific">Phyllotreta striolata</name>
    <name type="common">Striped flea beetle</name>
    <name type="synonym">Crioceris striolata</name>
    <dbReference type="NCBI Taxonomy" id="444603"/>
    <lineage>
        <taxon>Eukaryota</taxon>
        <taxon>Metazoa</taxon>
        <taxon>Ecdysozoa</taxon>
        <taxon>Arthropoda</taxon>
        <taxon>Hexapoda</taxon>
        <taxon>Insecta</taxon>
        <taxon>Pterygota</taxon>
        <taxon>Neoptera</taxon>
        <taxon>Endopterygota</taxon>
        <taxon>Coleoptera</taxon>
        <taxon>Polyphaga</taxon>
        <taxon>Cucujiformia</taxon>
        <taxon>Chrysomeloidea</taxon>
        <taxon>Chrysomelidae</taxon>
        <taxon>Galerucinae</taxon>
        <taxon>Alticini</taxon>
        <taxon>Phyllotreta</taxon>
    </lineage>
</organism>
<dbReference type="AlphaFoldDB" id="A0A9N9XPA4"/>
<evidence type="ECO:0000313" key="2">
    <source>
        <dbReference type="Proteomes" id="UP001153712"/>
    </source>
</evidence>
<feature type="non-terminal residue" evidence="1">
    <location>
        <position position="1"/>
    </location>
</feature>
<dbReference type="Proteomes" id="UP001153712">
    <property type="component" value="Chromosome 5"/>
</dbReference>
<name>A0A9N9XPA4_PHYSR</name>
<sequence length="96" mass="10770">GGIDGERQENRPKRRCRRIELDNRGVWRAGFGLGERTGPIRDDGHGQDPEEIFLLPVVVGCWLVGAEQSGEAAARRIIDVGFFFGGKRFLRKATFE</sequence>
<protein>
    <submittedName>
        <fullName evidence="1">Uncharacterized protein</fullName>
    </submittedName>
</protein>
<proteinExistence type="predicted"/>
<reference evidence="1" key="1">
    <citation type="submission" date="2022-01" db="EMBL/GenBank/DDBJ databases">
        <authorList>
            <person name="King R."/>
        </authorList>
    </citation>
    <scope>NUCLEOTIDE SEQUENCE</scope>
</reference>
<accession>A0A9N9XPA4</accession>
<dbReference type="EMBL" id="OU900098">
    <property type="protein sequence ID" value="CAG9861997.1"/>
    <property type="molecule type" value="Genomic_DNA"/>
</dbReference>
<keyword evidence="2" id="KW-1185">Reference proteome</keyword>
<gene>
    <name evidence="1" type="ORF">PHYEVI_LOCUS8320</name>
</gene>
<evidence type="ECO:0000313" key="1">
    <source>
        <dbReference type="EMBL" id="CAG9861997.1"/>
    </source>
</evidence>